<dbReference type="GO" id="GO:0003724">
    <property type="term" value="F:RNA helicase activity"/>
    <property type="evidence" value="ECO:0007669"/>
    <property type="project" value="UniProtKB-EC"/>
</dbReference>
<dbReference type="Proteomes" id="UP001218502">
    <property type="component" value="Unassembled WGS sequence"/>
</dbReference>
<evidence type="ECO:0000313" key="22">
    <source>
        <dbReference type="Proteomes" id="UP000462376"/>
    </source>
</evidence>
<dbReference type="GO" id="GO:0003676">
    <property type="term" value="F:nucleic acid binding"/>
    <property type="evidence" value="ECO:0007669"/>
    <property type="project" value="InterPro"/>
</dbReference>
<keyword evidence="1 7" id="KW-0547">Nucleotide-binding</keyword>
<dbReference type="Proteomes" id="UP000462376">
    <property type="component" value="Unassembled WGS sequence"/>
</dbReference>
<dbReference type="GO" id="GO:0016787">
    <property type="term" value="F:hydrolase activity"/>
    <property type="evidence" value="ECO:0007669"/>
    <property type="project" value="UniProtKB-KW"/>
</dbReference>
<dbReference type="Pfam" id="PF00270">
    <property type="entry name" value="DEAD"/>
    <property type="match status" value="1"/>
</dbReference>
<dbReference type="Proteomes" id="UP000283766">
    <property type="component" value="Unassembled WGS sequence"/>
</dbReference>
<evidence type="ECO:0000256" key="3">
    <source>
        <dbReference type="ARBA" id="ARBA00022806"/>
    </source>
</evidence>
<name>A0A139JY67_BACUN</name>
<dbReference type="InterPro" id="IPR000629">
    <property type="entry name" value="RNA-helicase_DEAD-box_CS"/>
</dbReference>
<sequence>MKFSELHLNGNVLEALDAMRFEECTPIQEKSIPVILEGRDLIAVAQTGTGKTAAYLLPILNKLSEGGHPADAINCIVMAPTRELAQQIDQQMEGFSYFMSVSSVAVYGGNDGILFEQQKRGLTLGADVVIATPGRLIAHLSLGYVDLSRVSYFILDEADRMLDMGFYDDIMQIVKFLPKERQTIMFSATMPAKIQQLAGNILNNPAEVKLAVSKPAEKIVQAAYVCYENQKLGIIRSLFAEETPERVIIFASSKLKVKEVTKALKQMKLNVGEMHSDLEQAQREEVMYEFKAGRINILVATDIVARGIDIDDIRLVINYDVPHDSEDYVHRIGRTARANNDGVAITFVSEKEQGNFKNIEKFLDRDIYKIPVPEELGEAPEYKPRAFDGGGRRGGHGNGRKPGGNKNGRNNNKGGKPRAKRPQNGGEKK</sequence>
<evidence type="ECO:0000256" key="4">
    <source>
        <dbReference type="ARBA" id="ARBA00022840"/>
    </source>
</evidence>
<reference evidence="21 22" key="3">
    <citation type="journal article" date="2019" name="Nat. Med.">
        <title>A library of human gut bacterial isolates paired with longitudinal multiomics data enables mechanistic microbiome research.</title>
        <authorList>
            <person name="Poyet M."/>
            <person name="Groussin M."/>
            <person name="Gibbons S.M."/>
            <person name="Avila-Pacheco J."/>
            <person name="Jiang X."/>
            <person name="Kearney S.M."/>
            <person name="Perrotta A.R."/>
            <person name="Berdy B."/>
            <person name="Zhao S."/>
            <person name="Lieberman T.D."/>
            <person name="Swanson P.K."/>
            <person name="Smith M."/>
            <person name="Roesemann S."/>
            <person name="Alexander J.E."/>
            <person name="Rich S.A."/>
            <person name="Livny J."/>
            <person name="Vlamakis H."/>
            <person name="Clish C."/>
            <person name="Bullock K."/>
            <person name="Deik A."/>
            <person name="Scott J."/>
            <person name="Pierce K.A."/>
            <person name="Xavier R.J."/>
            <person name="Alm E.J."/>
        </authorList>
    </citation>
    <scope>NUCLEOTIDE SEQUENCE [LARGE SCALE GENOMIC DNA]</scope>
    <source>
        <strain evidence="13 21">BIOML-A42</strain>
        <strain evidence="14 22">BIOML-A5</strain>
    </source>
</reference>
<dbReference type="GO" id="GO:0005524">
    <property type="term" value="F:ATP binding"/>
    <property type="evidence" value="ECO:0007669"/>
    <property type="project" value="UniProtKB-KW"/>
</dbReference>
<proteinExistence type="inferred from homology"/>
<dbReference type="CDD" id="cd18787">
    <property type="entry name" value="SF2_C_DEAD"/>
    <property type="match status" value="1"/>
</dbReference>
<evidence type="ECO:0000256" key="1">
    <source>
        <dbReference type="ARBA" id="ARBA00022741"/>
    </source>
</evidence>
<dbReference type="EMBL" id="QRJL01000010">
    <property type="protein sequence ID" value="RHH28781.1"/>
    <property type="molecule type" value="Genomic_DNA"/>
</dbReference>
<dbReference type="SMART" id="SM00487">
    <property type="entry name" value="DEXDc"/>
    <property type="match status" value="1"/>
</dbReference>
<feature type="region of interest" description="Disordered" evidence="8">
    <location>
        <begin position="378"/>
        <end position="429"/>
    </location>
</feature>
<dbReference type="EMBL" id="WCTL01000012">
    <property type="protein sequence ID" value="KAB4234800.1"/>
    <property type="molecule type" value="Genomic_DNA"/>
</dbReference>
<dbReference type="InterPro" id="IPR014014">
    <property type="entry name" value="RNA_helicase_DEAD_Q_motif"/>
</dbReference>
<dbReference type="PROSITE" id="PS51192">
    <property type="entry name" value="HELICASE_ATP_BIND_1"/>
    <property type="match status" value="1"/>
</dbReference>
<evidence type="ECO:0000313" key="19">
    <source>
        <dbReference type="Proteomes" id="UP000260844"/>
    </source>
</evidence>
<dbReference type="Proteomes" id="UP000260844">
    <property type="component" value="Unassembled WGS sequence"/>
</dbReference>
<dbReference type="EC" id="3.6.4.13" evidence="12"/>
<evidence type="ECO:0000313" key="17">
    <source>
        <dbReference type="EMBL" id="RHH28781.1"/>
    </source>
</evidence>
<evidence type="ECO:0000256" key="2">
    <source>
        <dbReference type="ARBA" id="ARBA00022801"/>
    </source>
</evidence>
<feature type="short sequence motif" description="Q motif" evidence="6">
    <location>
        <begin position="1"/>
        <end position="29"/>
    </location>
</feature>
<keyword evidence="4 7" id="KW-0067">ATP-binding</keyword>
<dbReference type="InterPro" id="IPR027417">
    <property type="entry name" value="P-loop_NTPase"/>
</dbReference>
<evidence type="ECO:0000259" key="9">
    <source>
        <dbReference type="PROSITE" id="PS51192"/>
    </source>
</evidence>
<dbReference type="EMBL" id="JAQNQY010000008">
    <property type="protein sequence ID" value="MDC1752679.1"/>
    <property type="molecule type" value="Genomic_DNA"/>
</dbReference>
<evidence type="ECO:0000313" key="12">
    <source>
        <dbReference type="EMBL" id="CUP11948.1"/>
    </source>
</evidence>
<evidence type="ECO:0000256" key="6">
    <source>
        <dbReference type="PROSITE-ProRule" id="PRU00552"/>
    </source>
</evidence>
<evidence type="ECO:0000313" key="20">
    <source>
        <dbReference type="Proteomes" id="UP000283766"/>
    </source>
</evidence>
<evidence type="ECO:0000313" key="13">
    <source>
        <dbReference type="EMBL" id="KAB4093820.1"/>
    </source>
</evidence>
<keyword evidence="2 7" id="KW-0378">Hydrolase</keyword>
<dbReference type="SMART" id="SM00490">
    <property type="entry name" value="HELICc"/>
    <property type="match status" value="1"/>
</dbReference>
<dbReference type="OrthoDB" id="9785240at2"/>
<organism evidence="12 18">
    <name type="scientific">Bacteroides uniformis</name>
    <dbReference type="NCBI Taxonomy" id="820"/>
    <lineage>
        <taxon>Bacteria</taxon>
        <taxon>Pseudomonadati</taxon>
        <taxon>Bacteroidota</taxon>
        <taxon>Bacteroidia</taxon>
        <taxon>Bacteroidales</taxon>
        <taxon>Bacteroidaceae</taxon>
        <taxon>Bacteroides</taxon>
    </lineage>
</organism>
<dbReference type="RefSeq" id="WP_057097907.1">
    <property type="nucleotide sequence ID" value="NZ_CACRTC010000025.1"/>
</dbReference>
<comment type="similarity">
    <text evidence="5 7">Belongs to the DEAD box helicase family.</text>
</comment>
<dbReference type="PROSITE" id="PS51195">
    <property type="entry name" value="Q_MOTIF"/>
    <property type="match status" value="1"/>
</dbReference>
<dbReference type="InterPro" id="IPR001650">
    <property type="entry name" value="Helicase_C-like"/>
</dbReference>
<dbReference type="EMBL" id="QSPV01000005">
    <property type="protein sequence ID" value="RGJ94184.1"/>
    <property type="molecule type" value="Genomic_DNA"/>
</dbReference>
<dbReference type="EMBL" id="WCUV01000004">
    <property type="protein sequence ID" value="KAB4093820.1"/>
    <property type="molecule type" value="Genomic_DNA"/>
</dbReference>
<evidence type="ECO:0000313" key="15">
    <source>
        <dbReference type="EMBL" id="MDC1752679.1"/>
    </source>
</evidence>
<gene>
    <name evidence="12" type="primary">deaD</name>
    <name evidence="17" type="ORF">DW216_15295</name>
    <name evidence="16" type="ORF">DXD40_07380</name>
    <name evidence="12" type="ORF">ERS852462_02670</name>
    <name evidence="14" type="ORF">GAP47_13740</name>
    <name evidence="13" type="ORF">GAQ56_06965</name>
    <name evidence="15" type="ORF">POY80_09530</name>
</gene>
<dbReference type="STRING" id="820.ERS852554_00307"/>
<reference evidence="19 20" key="2">
    <citation type="submission" date="2018-08" db="EMBL/GenBank/DDBJ databases">
        <title>A genome reference for cultivated species of the human gut microbiota.</title>
        <authorList>
            <person name="Zou Y."/>
            <person name="Xue W."/>
            <person name="Luo G."/>
        </authorList>
    </citation>
    <scope>NUCLEOTIDE SEQUENCE [LARGE SCALE GENOMIC DNA]</scope>
    <source>
        <strain evidence="17 20">AM18-14LB</strain>
        <strain evidence="16 19">TM04-30</strain>
    </source>
</reference>
<dbReference type="GO" id="GO:0005829">
    <property type="term" value="C:cytosol"/>
    <property type="evidence" value="ECO:0007669"/>
    <property type="project" value="TreeGrafter"/>
</dbReference>
<feature type="domain" description="Helicase C-terminal" evidence="10">
    <location>
        <begin position="233"/>
        <end position="378"/>
    </location>
</feature>
<dbReference type="Pfam" id="PF00271">
    <property type="entry name" value="Helicase_C"/>
    <property type="match status" value="1"/>
</dbReference>
<evidence type="ECO:0000313" key="16">
    <source>
        <dbReference type="EMBL" id="RGJ94184.1"/>
    </source>
</evidence>
<protein>
    <submittedName>
        <fullName evidence="12 13">DEAD/DEAH box helicase</fullName>
        <ecNumber evidence="12">3.6.4.13</ecNumber>
    </submittedName>
</protein>
<dbReference type="CDD" id="cd00268">
    <property type="entry name" value="DEADc"/>
    <property type="match status" value="1"/>
</dbReference>
<reference evidence="15" key="4">
    <citation type="submission" date="2022-10" db="EMBL/GenBank/DDBJ databases">
        <title>Human gut microbiome strain richness.</title>
        <authorList>
            <person name="Chen-Liaw A."/>
        </authorList>
    </citation>
    <scope>NUCLEOTIDE SEQUENCE</scope>
    <source>
        <strain evidence="15">A1_m1001262Bd0_191120</strain>
    </source>
</reference>
<dbReference type="InterPro" id="IPR011545">
    <property type="entry name" value="DEAD/DEAH_box_helicase_dom"/>
</dbReference>
<dbReference type="PANTHER" id="PTHR47959">
    <property type="entry name" value="ATP-DEPENDENT RNA HELICASE RHLE-RELATED"/>
    <property type="match status" value="1"/>
</dbReference>
<evidence type="ECO:0000313" key="21">
    <source>
        <dbReference type="Proteomes" id="UP000432488"/>
    </source>
</evidence>
<dbReference type="Gene3D" id="3.40.50.300">
    <property type="entry name" value="P-loop containing nucleotide triphosphate hydrolases"/>
    <property type="match status" value="2"/>
</dbReference>
<dbReference type="SUPFAM" id="SSF52540">
    <property type="entry name" value="P-loop containing nucleoside triphosphate hydrolases"/>
    <property type="match status" value="1"/>
</dbReference>
<evidence type="ECO:0000256" key="8">
    <source>
        <dbReference type="SAM" id="MobiDB-lite"/>
    </source>
</evidence>
<dbReference type="EMBL" id="CZAF01000007">
    <property type="protein sequence ID" value="CUP11948.1"/>
    <property type="molecule type" value="Genomic_DNA"/>
</dbReference>
<dbReference type="PATRIC" id="fig|820.27.peg.3551"/>
<evidence type="ECO:0000259" key="11">
    <source>
        <dbReference type="PROSITE" id="PS51195"/>
    </source>
</evidence>
<evidence type="ECO:0000313" key="18">
    <source>
        <dbReference type="Proteomes" id="UP000095614"/>
    </source>
</evidence>
<reference evidence="12 18" key="1">
    <citation type="submission" date="2015-09" db="EMBL/GenBank/DDBJ databases">
        <authorList>
            <consortium name="Pathogen Informatics"/>
        </authorList>
    </citation>
    <scope>NUCLEOTIDE SEQUENCE [LARGE SCALE GENOMIC DNA]</scope>
    <source>
        <strain evidence="12 18">2789STDY5834847</strain>
    </source>
</reference>
<dbReference type="PROSITE" id="PS00039">
    <property type="entry name" value="DEAD_ATP_HELICASE"/>
    <property type="match status" value="1"/>
</dbReference>
<dbReference type="PANTHER" id="PTHR47959:SF13">
    <property type="entry name" value="ATP-DEPENDENT RNA HELICASE RHLE"/>
    <property type="match status" value="1"/>
</dbReference>
<dbReference type="PROSITE" id="PS51194">
    <property type="entry name" value="HELICASE_CTER"/>
    <property type="match status" value="1"/>
</dbReference>
<dbReference type="Proteomes" id="UP000432488">
    <property type="component" value="Unassembled WGS sequence"/>
</dbReference>
<dbReference type="InterPro" id="IPR044742">
    <property type="entry name" value="DEAD/DEAH_RhlB"/>
</dbReference>
<dbReference type="AlphaFoldDB" id="A0A139JY67"/>
<feature type="domain" description="DEAD-box RNA helicase Q" evidence="11">
    <location>
        <begin position="1"/>
        <end position="29"/>
    </location>
</feature>
<feature type="domain" description="Helicase ATP-binding" evidence="9">
    <location>
        <begin position="32"/>
        <end position="208"/>
    </location>
</feature>
<keyword evidence="3 7" id="KW-0347">Helicase</keyword>
<dbReference type="InterPro" id="IPR014001">
    <property type="entry name" value="Helicase_ATP-bd"/>
</dbReference>
<evidence type="ECO:0000313" key="14">
    <source>
        <dbReference type="EMBL" id="KAB4234800.1"/>
    </source>
</evidence>
<accession>A0A139JY67</accession>
<evidence type="ECO:0000256" key="7">
    <source>
        <dbReference type="RuleBase" id="RU000492"/>
    </source>
</evidence>
<dbReference type="Proteomes" id="UP000095614">
    <property type="component" value="Unassembled WGS sequence"/>
</dbReference>
<evidence type="ECO:0000259" key="10">
    <source>
        <dbReference type="PROSITE" id="PS51194"/>
    </source>
</evidence>
<dbReference type="InterPro" id="IPR050079">
    <property type="entry name" value="DEAD_box_RNA_helicase"/>
</dbReference>
<evidence type="ECO:0000256" key="5">
    <source>
        <dbReference type="ARBA" id="ARBA00038437"/>
    </source>
</evidence>